<gene>
    <name evidence="1" type="ORF">TNIN_6841</name>
</gene>
<organism evidence="1 2">
    <name type="scientific">Trichonephila inaurata madagascariensis</name>
    <dbReference type="NCBI Taxonomy" id="2747483"/>
    <lineage>
        <taxon>Eukaryota</taxon>
        <taxon>Metazoa</taxon>
        <taxon>Ecdysozoa</taxon>
        <taxon>Arthropoda</taxon>
        <taxon>Chelicerata</taxon>
        <taxon>Arachnida</taxon>
        <taxon>Araneae</taxon>
        <taxon>Araneomorphae</taxon>
        <taxon>Entelegynae</taxon>
        <taxon>Araneoidea</taxon>
        <taxon>Nephilidae</taxon>
        <taxon>Trichonephila</taxon>
        <taxon>Trichonephila inaurata</taxon>
    </lineage>
</organism>
<sequence>MIVRYWTKIKNVKKNLRINSVMPEFESYGSDRSRRGPLLDLYNSPRYPYYNYTLPDNYYQENNHGNALPPTRPRSLVEQMRGKCLRS</sequence>
<dbReference type="AlphaFoldDB" id="A0A8X6WLV6"/>
<name>A0A8X6WLV6_9ARAC</name>
<reference evidence="1" key="1">
    <citation type="submission" date="2020-08" db="EMBL/GenBank/DDBJ databases">
        <title>Multicomponent nature underlies the extraordinary mechanical properties of spider dragline silk.</title>
        <authorList>
            <person name="Kono N."/>
            <person name="Nakamura H."/>
            <person name="Mori M."/>
            <person name="Yoshida Y."/>
            <person name="Ohtoshi R."/>
            <person name="Malay A.D."/>
            <person name="Moran D.A.P."/>
            <person name="Tomita M."/>
            <person name="Numata K."/>
            <person name="Arakawa K."/>
        </authorList>
    </citation>
    <scope>NUCLEOTIDE SEQUENCE</scope>
</reference>
<keyword evidence="2" id="KW-1185">Reference proteome</keyword>
<proteinExistence type="predicted"/>
<evidence type="ECO:0000313" key="2">
    <source>
        <dbReference type="Proteomes" id="UP000886998"/>
    </source>
</evidence>
<protein>
    <submittedName>
        <fullName evidence="1">Uncharacterized protein</fullName>
    </submittedName>
</protein>
<dbReference type="Proteomes" id="UP000886998">
    <property type="component" value="Unassembled WGS sequence"/>
</dbReference>
<comment type="caution">
    <text evidence="1">The sequence shown here is derived from an EMBL/GenBank/DDBJ whole genome shotgun (WGS) entry which is preliminary data.</text>
</comment>
<accession>A0A8X6WLV6</accession>
<evidence type="ECO:0000313" key="1">
    <source>
        <dbReference type="EMBL" id="GFY37573.1"/>
    </source>
</evidence>
<dbReference type="EMBL" id="BMAV01000366">
    <property type="protein sequence ID" value="GFY37573.1"/>
    <property type="molecule type" value="Genomic_DNA"/>
</dbReference>